<evidence type="ECO:0000313" key="9">
    <source>
        <dbReference type="Proteomes" id="UP000182744"/>
    </source>
</evidence>
<feature type="binding site" evidence="3">
    <location>
        <position position="91"/>
    </location>
    <ligand>
        <name>NADP(+)</name>
        <dbReference type="ChEBI" id="CHEBI:58349"/>
    </ligand>
</feature>
<dbReference type="Proteomes" id="UP000269974">
    <property type="component" value="Unassembled WGS sequence"/>
</dbReference>
<comment type="pathway">
    <text evidence="1 3">Metabolic intermediate biosynthesis; chorismate biosynthesis; chorismate from D-erythrose 4-phosphate and phosphoenolpyruvate: step 4/7.</text>
</comment>
<comment type="similarity">
    <text evidence="3">Belongs to the shikimate dehydrogenase family.</text>
</comment>
<dbReference type="InterPro" id="IPR046346">
    <property type="entry name" value="Aminoacid_DH-like_N_sf"/>
</dbReference>
<dbReference type="GO" id="GO:0004764">
    <property type="term" value="F:shikimate 3-dehydrogenase (NADP+) activity"/>
    <property type="evidence" value="ECO:0007669"/>
    <property type="project" value="UniProtKB-UniRule"/>
</dbReference>
<dbReference type="InterPro" id="IPR013708">
    <property type="entry name" value="Shikimate_DH-bd_N"/>
</dbReference>
<feature type="binding site" evidence="3">
    <location>
        <position position="241"/>
    </location>
    <ligand>
        <name>shikimate</name>
        <dbReference type="ChEBI" id="CHEBI:36208"/>
    </ligand>
</feature>
<accession>A0A0K9EUB3</accession>
<dbReference type="STRING" id="1657.ACU20_03755"/>
<dbReference type="RefSeq" id="WP_049619460.1">
    <property type="nucleotide sequence ID" value="NZ_FNAU01000011.1"/>
</dbReference>
<dbReference type="PANTHER" id="PTHR21089:SF1">
    <property type="entry name" value="BIFUNCTIONAL 3-DEHYDROQUINATE DEHYDRATASE_SHIKIMATE DEHYDROGENASE, CHLOROPLASTIC"/>
    <property type="match status" value="1"/>
</dbReference>
<feature type="binding site" evidence="3">
    <location>
        <position position="239"/>
    </location>
    <ligand>
        <name>NADP(+)</name>
        <dbReference type="ChEBI" id="CHEBI:58349"/>
    </ligand>
</feature>
<evidence type="ECO:0000313" key="10">
    <source>
        <dbReference type="Proteomes" id="UP000269974"/>
    </source>
</evidence>
<dbReference type="GO" id="GO:0008652">
    <property type="term" value="P:amino acid biosynthetic process"/>
    <property type="evidence" value="ECO:0007669"/>
    <property type="project" value="UniProtKB-KW"/>
</dbReference>
<dbReference type="GO" id="GO:0009073">
    <property type="term" value="P:aromatic amino acid family biosynthetic process"/>
    <property type="evidence" value="ECO:0007669"/>
    <property type="project" value="UniProtKB-KW"/>
</dbReference>
<feature type="active site" description="Proton acceptor" evidence="3">
    <location>
        <position position="79"/>
    </location>
</feature>
<name>A0A0K9EUB3_9ACTO</name>
<feature type="binding site" evidence="3">
    <location>
        <position position="100"/>
    </location>
    <ligand>
        <name>shikimate</name>
        <dbReference type="ChEBI" id="CHEBI:36208"/>
    </ligand>
</feature>
<organism evidence="8 10">
    <name type="scientific">Actinobaculum suis</name>
    <dbReference type="NCBI Taxonomy" id="1657"/>
    <lineage>
        <taxon>Bacteria</taxon>
        <taxon>Bacillati</taxon>
        <taxon>Actinomycetota</taxon>
        <taxon>Actinomycetes</taxon>
        <taxon>Actinomycetales</taxon>
        <taxon>Actinomycetaceae</taxon>
        <taxon>Actinobaculum</taxon>
    </lineage>
</organism>
<feature type="domain" description="Shikimate dehydrogenase substrate binding N-terminal" evidence="4">
    <location>
        <begin position="20"/>
        <end position="102"/>
    </location>
</feature>
<comment type="function">
    <text evidence="3">Involved in the biosynthesis of the chorismate, which leads to the biosynthesis of aromatic amino acids. Catalyzes the reversible NADPH linked reduction of 3-dehydroshikimate (DHSA) to yield shikimate (SA).</text>
</comment>
<evidence type="ECO:0000256" key="1">
    <source>
        <dbReference type="ARBA" id="ARBA00004871"/>
    </source>
</evidence>
<dbReference type="Gene3D" id="3.40.50.720">
    <property type="entry name" value="NAD(P)-binding Rossmann-like Domain"/>
    <property type="match status" value="1"/>
</dbReference>
<keyword evidence="3" id="KW-0521">NADP</keyword>
<dbReference type="PATRIC" id="fig|1657.3.peg.698"/>
<dbReference type="InterPro" id="IPR041121">
    <property type="entry name" value="SDH_C"/>
</dbReference>
<evidence type="ECO:0000313" key="8">
    <source>
        <dbReference type="EMBL" id="VDG77010.1"/>
    </source>
</evidence>
<gene>
    <name evidence="8" type="primary">RBAM_008070</name>
    <name evidence="3" type="synonym">aroE</name>
    <name evidence="8" type="ORF">NCTC10327_01633</name>
    <name evidence="6" type="ORF">R6G71_08430</name>
    <name evidence="7" type="ORF">SAMN05421878_11152</name>
</gene>
<dbReference type="HAMAP" id="MF_00222">
    <property type="entry name" value="Shikimate_DH_AroE"/>
    <property type="match status" value="1"/>
</dbReference>
<comment type="catalytic activity">
    <reaction evidence="3">
        <text>shikimate + NADP(+) = 3-dehydroshikimate + NADPH + H(+)</text>
        <dbReference type="Rhea" id="RHEA:17737"/>
        <dbReference type="ChEBI" id="CHEBI:15378"/>
        <dbReference type="ChEBI" id="CHEBI:16630"/>
        <dbReference type="ChEBI" id="CHEBI:36208"/>
        <dbReference type="ChEBI" id="CHEBI:57783"/>
        <dbReference type="ChEBI" id="CHEBI:58349"/>
        <dbReference type="EC" id="1.1.1.25"/>
    </reaction>
</comment>
<dbReference type="Pfam" id="PF18317">
    <property type="entry name" value="SDH_C"/>
    <property type="match status" value="1"/>
</dbReference>
<dbReference type="GO" id="GO:0009423">
    <property type="term" value="P:chorismate biosynthetic process"/>
    <property type="evidence" value="ECO:0007669"/>
    <property type="project" value="UniProtKB-UniRule"/>
</dbReference>
<keyword evidence="3" id="KW-0028">Amino-acid biosynthesis</keyword>
<dbReference type="PANTHER" id="PTHR21089">
    <property type="entry name" value="SHIKIMATE DEHYDROGENASE"/>
    <property type="match status" value="1"/>
</dbReference>
<dbReference type="InterPro" id="IPR022893">
    <property type="entry name" value="Shikimate_DH_fam"/>
</dbReference>
<dbReference type="Gene3D" id="3.40.50.10860">
    <property type="entry name" value="Leucine Dehydrogenase, chain A, domain 1"/>
    <property type="match status" value="1"/>
</dbReference>
<reference evidence="8 10" key="3">
    <citation type="submission" date="2018-11" db="EMBL/GenBank/DDBJ databases">
        <authorList>
            <consortium name="Pathogen Informatics"/>
        </authorList>
    </citation>
    <scope>NUCLEOTIDE SEQUENCE [LARGE SCALE GENOMIC DNA]</scope>
    <source>
        <strain evidence="8 10">NCTC10327</strain>
    </source>
</reference>
<feature type="binding site" evidence="3">
    <location>
        <begin position="139"/>
        <end position="143"/>
    </location>
    <ligand>
        <name>NADP(+)</name>
        <dbReference type="ChEBI" id="CHEBI:58349"/>
    </ligand>
</feature>
<keyword evidence="2 3" id="KW-0057">Aromatic amino acid biosynthesis</keyword>
<feature type="binding site" evidence="3">
    <location>
        <position position="115"/>
    </location>
    <ligand>
        <name>shikimate</name>
        <dbReference type="ChEBI" id="CHEBI:36208"/>
    </ligand>
</feature>
<dbReference type="GO" id="GO:0019632">
    <property type="term" value="P:shikimate metabolic process"/>
    <property type="evidence" value="ECO:0007669"/>
    <property type="project" value="TreeGrafter"/>
</dbReference>
<reference evidence="6" key="4">
    <citation type="submission" date="2023-10" db="EMBL/GenBank/DDBJ databases">
        <title>Whole Genome based description of the genera Actinobaculum and Actinotignum reveals a complex phylogenetic relationship within the species included in the genus Actinotignum.</title>
        <authorList>
            <person name="Jensen C.S."/>
            <person name="Dargis R."/>
            <person name="Kemp M."/>
            <person name="Christensen J.J."/>
        </authorList>
    </citation>
    <scope>NUCLEOTIDE SEQUENCE</scope>
    <source>
        <strain evidence="6">Actinobaculum_suis_CCUG19206T</strain>
    </source>
</reference>
<feature type="binding site" evidence="3">
    <location>
        <position position="75"/>
    </location>
    <ligand>
        <name>shikimate</name>
        <dbReference type="ChEBI" id="CHEBI:36208"/>
    </ligand>
</feature>
<evidence type="ECO:0000256" key="3">
    <source>
        <dbReference type="HAMAP-Rule" id="MF_00222"/>
    </source>
</evidence>
<proteinExistence type="inferred from homology"/>
<comment type="caution">
    <text evidence="3">Lacks conserved residue(s) required for the propagation of feature annotation.</text>
</comment>
<comment type="subunit">
    <text evidence="3">Homodimer.</text>
</comment>
<dbReference type="SUPFAM" id="SSF53223">
    <property type="entry name" value="Aminoacid dehydrogenase-like, N-terminal domain"/>
    <property type="match status" value="1"/>
</dbReference>
<evidence type="ECO:0000256" key="2">
    <source>
        <dbReference type="ARBA" id="ARBA00023141"/>
    </source>
</evidence>
<feature type="domain" description="SDH C-terminal" evidence="5">
    <location>
        <begin position="264"/>
        <end position="292"/>
    </location>
</feature>
<dbReference type="EC" id="1.1.1.25" evidence="3"/>
<feature type="binding site" evidence="3">
    <location>
        <begin position="28"/>
        <end position="30"/>
    </location>
    <ligand>
        <name>shikimate</name>
        <dbReference type="ChEBI" id="CHEBI:36208"/>
    </ligand>
</feature>
<keyword evidence="3 8" id="KW-0560">Oxidoreductase</keyword>
<dbReference type="EMBL" id="FNAU01000011">
    <property type="protein sequence ID" value="SDE51322.1"/>
    <property type="molecule type" value="Genomic_DNA"/>
</dbReference>
<dbReference type="EMBL" id="UYIO01000001">
    <property type="protein sequence ID" value="VDG77010.1"/>
    <property type="molecule type" value="Genomic_DNA"/>
</dbReference>
<evidence type="ECO:0000313" key="6">
    <source>
        <dbReference type="EMBL" id="MDY5154061.1"/>
    </source>
</evidence>
<feature type="binding site" evidence="3">
    <location>
        <position position="269"/>
    </location>
    <ligand>
        <name>shikimate</name>
        <dbReference type="ChEBI" id="CHEBI:36208"/>
    </ligand>
</feature>
<keyword evidence="9" id="KW-1185">Reference proteome</keyword>
<dbReference type="InterPro" id="IPR036291">
    <property type="entry name" value="NAD(P)-bd_dom_sf"/>
</dbReference>
<dbReference type="SUPFAM" id="SSF51735">
    <property type="entry name" value="NAD(P)-binding Rossmann-fold domains"/>
    <property type="match status" value="1"/>
</dbReference>
<evidence type="ECO:0000259" key="5">
    <source>
        <dbReference type="Pfam" id="PF18317"/>
    </source>
</evidence>
<dbReference type="Pfam" id="PF08501">
    <property type="entry name" value="Shikimate_dh_N"/>
    <property type="match status" value="1"/>
</dbReference>
<dbReference type="AlphaFoldDB" id="A0A0K9EUB3"/>
<sequence>MSEETLPTPNVTGHTRLLALLADPARHSSSPRMHTLAAAKLGLDYVYLAFDVNEDNLGEAVAAMRALDARGFNLSMPNKLKVLEYVDEQSEAVQLIGSCNTVVNEDGKLIAHNTDGVGAMETLRVNGRDPKGRTITIIGAGGAGTAIAVQAGLDGASKINVFNRKDAFWPHAEENVARIAKTGAETSLTDLADADALAASLAESSVLIDATSVGMGKLEGLTNIPDVSILPKDIFVLHIPYNPPVTKLVGDCQAAGIAAVNGKEMLYQQGAAGFKIWTGQDMPLDFIKQHVQF</sequence>
<dbReference type="UniPathway" id="UPA00053">
    <property type="reaction ID" value="UER00087"/>
</dbReference>
<evidence type="ECO:0000313" key="7">
    <source>
        <dbReference type="EMBL" id="SDE51322.1"/>
    </source>
</evidence>
<protein>
    <recommendedName>
        <fullName evidence="3">Shikimate dehydrogenase (NADP(+))</fullName>
        <shortName evidence="3">SDH</shortName>
        <ecNumber evidence="3">1.1.1.25</ecNumber>
    </recommendedName>
</protein>
<reference evidence="9" key="2">
    <citation type="submission" date="2016-10" db="EMBL/GenBank/DDBJ databases">
        <authorList>
            <person name="Varghese N."/>
        </authorList>
    </citation>
    <scope>NUCLEOTIDE SEQUENCE [LARGE SCALE GENOMIC DNA]</scope>
    <source>
        <strain evidence="9">DSM 20639</strain>
    </source>
</reference>
<dbReference type="EMBL" id="JAWNFU010000006">
    <property type="protein sequence ID" value="MDY5154061.1"/>
    <property type="molecule type" value="Genomic_DNA"/>
</dbReference>
<feature type="binding site" evidence="3">
    <location>
        <position position="262"/>
    </location>
    <ligand>
        <name>NADP(+)</name>
        <dbReference type="ChEBI" id="CHEBI:58349"/>
    </ligand>
</feature>
<dbReference type="Proteomes" id="UP001273799">
    <property type="component" value="Unassembled WGS sequence"/>
</dbReference>
<reference evidence="7" key="1">
    <citation type="submission" date="2016-10" db="EMBL/GenBank/DDBJ databases">
        <authorList>
            <person name="de Groot N.N."/>
        </authorList>
    </citation>
    <scope>NUCLEOTIDE SEQUENCE [LARGE SCALE GENOMIC DNA]</scope>
    <source>
        <strain evidence="7">DSM 20639</strain>
    </source>
</reference>
<dbReference type="Proteomes" id="UP000182744">
    <property type="component" value="Unassembled WGS sequence"/>
</dbReference>
<evidence type="ECO:0000259" key="4">
    <source>
        <dbReference type="Pfam" id="PF08501"/>
    </source>
</evidence>